<evidence type="ECO:0000259" key="5">
    <source>
        <dbReference type="SMART" id="SM00849"/>
    </source>
</evidence>
<keyword evidence="4" id="KW-0862">Zinc</keyword>
<dbReference type="InterPro" id="IPR036866">
    <property type="entry name" value="RibonucZ/Hydroxyglut_hydro"/>
</dbReference>
<accession>A0A9D1N3S5</accession>
<dbReference type="SUPFAM" id="SSF56281">
    <property type="entry name" value="Metallo-hydrolase/oxidoreductase"/>
    <property type="match status" value="1"/>
</dbReference>
<protein>
    <submittedName>
        <fullName evidence="6">MBL fold metallo-hydrolase</fullName>
    </submittedName>
</protein>
<dbReference type="Proteomes" id="UP000824128">
    <property type="component" value="Unassembled WGS sequence"/>
</dbReference>
<dbReference type="PANTHER" id="PTHR46233:SF3">
    <property type="entry name" value="HYDROXYACYLGLUTATHIONE HYDROLASE GLOC"/>
    <property type="match status" value="1"/>
</dbReference>
<evidence type="ECO:0000256" key="2">
    <source>
        <dbReference type="ARBA" id="ARBA00022723"/>
    </source>
</evidence>
<comment type="caution">
    <text evidence="6">The sequence shown here is derived from an EMBL/GenBank/DDBJ whole genome shotgun (WGS) entry which is preliminary data.</text>
</comment>
<evidence type="ECO:0000313" key="7">
    <source>
        <dbReference type="Proteomes" id="UP000824128"/>
    </source>
</evidence>
<evidence type="ECO:0000256" key="3">
    <source>
        <dbReference type="ARBA" id="ARBA00022801"/>
    </source>
</evidence>
<evidence type="ECO:0000256" key="1">
    <source>
        <dbReference type="ARBA" id="ARBA00001947"/>
    </source>
</evidence>
<feature type="domain" description="Metallo-beta-lactamase" evidence="5">
    <location>
        <begin position="12"/>
        <end position="190"/>
    </location>
</feature>
<name>A0A9D1N3S5_9FIRM</name>
<organism evidence="6 7">
    <name type="scientific">Candidatus Aphodomorpha intestinavium</name>
    <dbReference type="NCBI Taxonomy" id="2840672"/>
    <lineage>
        <taxon>Bacteria</taxon>
        <taxon>Bacillati</taxon>
        <taxon>Bacillota</taxon>
        <taxon>Clostridia</taxon>
        <taxon>Eubacteriales</taxon>
        <taxon>Candidatus Aphodomorpha</taxon>
    </lineage>
</organism>
<reference evidence="6" key="1">
    <citation type="submission" date="2020-10" db="EMBL/GenBank/DDBJ databases">
        <authorList>
            <person name="Gilroy R."/>
        </authorList>
    </citation>
    <scope>NUCLEOTIDE SEQUENCE</scope>
    <source>
        <strain evidence="6">ChiGjej2B2-16831</strain>
    </source>
</reference>
<comment type="cofactor">
    <cofactor evidence="1">
        <name>Zn(2+)</name>
        <dbReference type="ChEBI" id="CHEBI:29105"/>
    </cofactor>
</comment>
<sequence length="213" mass="22607">MQLITLPCGPLAVNTYLVHDDEGGPCAVVDPGDGEAVLERLQREGLACGLILLTHGHFDHIWGVQALSAATGAPVAIHEDDADKLQSSRKSLALMIGRPLPKAQASRLLHDGDTLRCGALSFRVLHTPGHSEGGVCYVLEREGAIFCGDTLFFEGVGRTDFPGADYGALGRSVRGKLFALEGDYALYPGHGEATTLAHERRCNPYFGATGAAR</sequence>
<dbReference type="SMART" id="SM00849">
    <property type="entry name" value="Lactamase_B"/>
    <property type="match status" value="1"/>
</dbReference>
<dbReference type="PANTHER" id="PTHR46233">
    <property type="entry name" value="HYDROXYACYLGLUTATHIONE HYDROLASE GLOC"/>
    <property type="match status" value="1"/>
</dbReference>
<reference evidence="6" key="2">
    <citation type="journal article" date="2021" name="PeerJ">
        <title>Extensive microbial diversity within the chicken gut microbiome revealed by metagenomics and culture.</title>
        <authorList>
            <person name="Gilroy R."/>
            <person name="Ravi A."/>
            <person name="Getino M."/>
            <person name="Pursley I."/>
            <person name="Horton D.L."/>
            <person name="Alikhan N.F."/>
            <person name="Baker D."/>
            <person name="Gharbi K."/>
            <person name="Hall N."/>
            <person name="Watson M."/>
            <person name="Adriaenssens E.M."/>
            <person name="Foster-Nyarko E."/>
            <person name="Jarju S."/>
            <person name="Secka A."/>
            <person name="Antonio M."/>
            <person name="Oren A."/>
            <person name="Chaudhuri R.R."/>
            <person name="La Ragione R."/>
            <person name="Hildebrand F."/>
            <person name="Pallen M.J."/>
        </authorList>
    </citation>
    <scope>NUCLEOTIDE SEQUENCE</scope>
    <source>
        <strain evidence="6">ChiGjej2B2-16831</strain>
    </source>
</reference>
<keyword evidence="2" id="KW-0479">Metal-binding</keyword>
<dbReference type="EMBL" id="DVNZ01000115">
    <property type="protein sequence ID" value="HIU94219.1"/>
    <property type="molecule type" value="Genomic_DNA"/>
</dbReference>
<dbReference type="InterPro" id="IPR051453">
    <property type="entry name" value="MBL_Glyoxalase_II"/>
</dbReference>
<dbReference type="InterPro" id="IPR001279">
    <property type="entry name" value="Metallo-B-lactamas"/>
</dbReference>
<dbReference type="AlphaFoldDB" id="A0A9D1N3S5"/>
<evidence type="ECO:0000256" key="4">
    <source>
        <dbReference type="ARBA" id="ARBA00022833"/>
    </source>
</evidence>
<dbReference type="GO" id="GO:0016787">
    <property type="term" value="F:hydrolase activity"/>
    <property type="evidence" value="ECO:0007669"/>
    <property type="project" value="UniProtKB-KW"/>
</dbReference>
<evidence type="ECO:0000313" key="6">
    <source>
        <dbReference type="EMBL" id="HIU94219.1"/>
    </source>
</evidence>
<dbReference type="Gene3D" id="3.60.15.10">
    <property type="entry name" value="Ribonuclease Z/Hydroxyacylglutathione hydrolase-like"/>
    <property type="match status" value="1"/>
</dbReference>
<dbReference type="GO" id="GO:0046872">
    <property type="term" value="F:metal ion binding"/>
    <property type="evidence" value="ECO:0007669"/>
    <property type="project" value="UniProtKB-KW"/>
</dbReference>
<proteinExistence type="predicted"/>
<gene>
    <name evidence="6" type="ORF">IAD24_03585</name>
</gene>
<dbReference type="CDD" id="cd06262">
    <property type="entry name" value="metallo-hydrolase-like_MBL-fold"/>
    <property type="match status" value="1"/>
</dbReference>
<dbReference type="Pfam" id="PF00753">
    <property type="entry name" value="Lactamase_B"/>
    <property type="match status" value="1"/>
</dbReference>
<keyword evidence="3" id="KW-0378">Hydrolase</keyword>